<accession>A0AA48H5E9</accession>
<keyword evidence="3" id="KW-1185">Reference proteome</keyword>
<dbReference type="InterPro" id="IPR051599">
    <property type="entry name" value="Cell_Envelope_Assoc"/>
</dbReference>
<evidence type="ECO:0000313" key="2">
    <source>
        <dbReference type="EMBL" id="BDW85787.1"/>
    </source>
</evidence>
<sequence>MIYLHKLLPALASPIMALFLLTLLSLLTRSRAIKLVTLLLFLLTTNPILANRAIAYLERDFPPEPLATIEPLDHVVVLSGMIRAIVTEDGTLIYEFGDAVDRFEAGLTLLSTDQADTLILTRGQLPWSTGRPEGEVLRDIALARGIAPEDILLTTPAQNTAEEARAIAAMLPPGARIGLVTSAFHMPRALTVFREQGLDPRPIAVDYRQNFDAVSITDIIPSAGALNQISLFTREMIGRAYYAIR</sequence>
<reference evidence="2 3" key="1">
    <citation type="submission" date="2023-01" db="EMBL/GenBank/DDBJ databases">
        <title>Complete genome sequence of Roseicyclus marinus strain Dej080120_10.</title>
        <authorList>
            <person name="Ueki S."/>
            <person name="Maruyama F."/>
        </authorList>
    </citation>
    <scope>NUCLEOTIDE SEQUENCE [LARGE SCALE GENOMIC DNA]</scope>
    <source>
        <strain evidence="2 3">Dej080120_10</strain>
    </source>
</reference>
<dbReference type="PANTHER" id="PTHR30336:SF20">
    <property type="entry name" value="DUF218 DOMAIN-CONTAINING PROTEIN"/>
    <property type="match status" value="1"/>
</dbReference>
<dbReference type="Gene3D" id="3.40.50.620">
    <property type="entry name" value="HUPs"/>
    <property type="match status" value="1"/>
</dbReference>
<dbReference type="EMBL" id="AP027266">
    <property type="protein sequence ID" value="BDW85787.1"/>
    <property type="molecule type" value="Genomic_DNA"/>
</dbReference>
<evidence type="ECO:0000259" key="1">
    <source>
        <dbReference type="Pfam" id="PF02698"/>
    </source>
</evidence>
<dbReference type="KEGG" id="rmai:MACH21_19640"/>
<dbReference type="InterPro" id="IPR003848">
    <property type="entry name" value="DUF218"/>
</dbReference>
<name>A0AA48H5E9_9RHOB</name>
<protein>
    <submittedName>
        <fullName evidence="2">1.6.5.2</fullName>
    </submittedName>
</protein>
<dbReference type="Proteomes" id="UP001337723">
    <property type="component" value="Chromosome"/>
</dbReference>
<dbReference type="PANTHER" id="PTHR30336">
    <property type="entry name" value="INNER MEMBRANE PROTEIN, PROBABLE PERMEASE"/>
    <property type="match status" value="1"/>
</dbReference>
<dbReference type="Pfam" id="PF02698">
    <property type="entry name" value="DUF218"/>
    <property type="match status" value="1"/>
</dbReference>
<dbReference type="CDD" id="cd06259">
    <property type="entry name" value="YdcF-like"/>
    <property type="match status" value="1"/>
</dbReference>
<proteinExistence type="predicted"/>
<dbReference type="InterPro" id="IPR014729">
    <property type="entry name" value="Rossmann-like_a/b/a_fold"/>
</dbReference>
<feature type="domain" description="DUF218" evidence="1">
    <location>
        <begin position="73"/>
        <end position="238"/>
    </location>
</feature>
<evidence type="ECO:0000313" key="3">
    <source>
        <dbReference type="Proteomes" id="UP001337723"/>
    </source>
</evidence>
<gene>
    <name evidence="2" type="ORF">MACH21_19640</name>
</gene>
<dbReference type="AlphaFoldDB" id="A0AA48H5E9"/>
<dbReference type="RefSeq" id="WP_338271605.1">
    <property type="nucleotide sequence ID" value="NZ_AP027266.1"/>
</dbReference>
<organism evidence="2 3">
    <name type="scientific">Roseicyclus marinus</name>
    <dbReference type="NCBI Taxonomy" id="2161673"/>
    <lineage>
        <taxon>Bacteria</taxon>
        <taxon>Pseudomonadati</taxon>
        <taxon>Pseudomonadota</taxon>
        <taxon>Alphaproteobacteria</taxon>
        <taxon>Rhodobacterales</taxon>
        <taxon>Roseobacteraceae</taxon>
        <taxon>Roseicyclus</taxon>
    </lineage>
</organism>
<dbReference type="GO" id="GO:0005886">
    <property type="term" value="C:plasma membrane"/>
    <property type="evidence" value="ECO:0007669"/>
    <property type="project" value="TreeGrafter"/>
</dbReference>